<evidence type="ECO:0000256" key="6">
    <source>
        <dbReference type="ARBA" id="ARBA00022552"/>
    </source>
</evidence>
<dbReference type="Pfam" id="PF04452">
    <property type="entry name" value="Methyltrans_RNA"/>
    <property type="match status" value="1"/>
</dbReference>
<dbReference type="SUPFAM" id="SSF75217">
    <property type="entry name" value="alpha/beta knot"/>
    <property type="match status" value="1"/>
</dbReference>
<dbReference type="InterPro" id="IPR046886">
    <property type="entry name" value="RsmE_MTase_dom"/>
</dbReference>
<keyword evidence="7 12" id="KW-0489">Methyltransferase</keyword>
<evidence type="ECO:0000256" key="12">
    <source>
        <dbReference type="PIRNR" id="PIRNR015601"/>
    </source>
</evidence>
<protein>
    <recommendedName>
        <fullName evidence="4 12">Ribosomal RNA small subunit methyltransferase E</fullName>
        <ecNumber evidence="3 12">2.1.1.193</ecNumber>
    </recommendedName>
</protein>
<keyword evidence="8 12" id="KW-0808">Transferase</keyword>
<dbReference type="PANTHER" id="PTHR30027:SF3">
    <property type="entry name" value="16S RRNA (URACIL(1498)-N(3))-METHYLTRANSFERASE"/>
    <property type="match status" value="1"/>
</dbReference>
<comment type="subcellular location">
    <subcellularLocation>
        <location evidence="1 12">Cytoplasm</location>
    </subcellularLocation>
</comment>
<evidence type="ECO:0000313" key="16">
    <source>
        <dbReference type="Proteomes" id="UP000235703"/>
    </source>
</evidence>
<dbReference type="PANTHER" id="PTHR30027">
    <property type="entry name" value="RIBOSOMAL RNA SMALL SUBUNIT METHYLTRANSFERASE E"/>
    <property type="match status" value="1"/>
</dbReference>
<dbReference type="GO" id="GO:0070475">
    <property type="term" value="P:rRNA base methylation"/>
    <property type="evidence" value="ECO:0007669"/>
    <property type="project" value="TreeGrafter"/>
</dbReference>
<accession>A0A2N6PL27</accession>
<name>A0A2N6PL27_9MICO</name>
<keyword evidence="9 12" id="KW-0949">S-adenosyl-L-methionine</keyword>
<dbReference type="InterPro" id="IPR015947">
    <property type="entry name" value="PUA-like_sf"/>
</dbReference>
<dbReference type="InterPro" id="IPR029026">
    <property type="entry name" value="tRNA_m1G_MTases_N"/>
</dbReference>
<comment type="similarity">
    <text evidence="2 12">Belongs to the RNA methyltransferase RsmE family.</text>
</comment>
<dbReference type="InterPro" id="IPR006700">
    <property type="entry name" value="RsmE"/>
</dbReference>
<dbReference type="InterPro" id="IPR046887">
    <property type="entry name" value="RsmE_PUA-like"/>
</dbReference>
<dbReference type="RefSeq" id="WP_102160363.1">
    <property type="nucleotide sequence ID" value="NZ_PNFZ01000001.1"/>
</dbReference>
<dbReference type="PIRSF" id="PIRSF015601">
    <property type="entry name" value="MTase_slr0722"/>
    <property type="match status" value="1"/>
</dbReference>
<organism evidence="15 16">
    <name type="scientific">Brevibacterium luteolum</name>
    <dbReference type="NCBI Taxonomy" id="199591"/>
    <lineage>
        <taxon>Bacteria</taxon>
        <taxon>Bacillati</taxon>
        <taxon>Actinomycetota</taxon>
        <taxon>Actinomycetes</taxon>
        <taxon>Micrococcales</taxon>
        <taxon>Brevibacteriaceae</taxon>
        <taxon>Brevibacterium</taxon>
    </lineage>
</organism>
<evidence type="ECO:0000259" key="14">
    <source>
        <dbReference type="Pfam" id="PF20260"/>
    </source>
</evidence>
<dbReference type="EMBL" id="PNFZ01000001">
    <property type="protein sequence ID" value="PMB99376.1"/>
    <property type="molecule type" value="Genomic_DNA"/>
</dbReference>
<comment type="caution">
    <text evidence="15">The sequence shown here is derived from an EMBL/GenBank/DDBJ whole genome shotgun (WGS) entry which is preliminary data.</text>
</comment>
<evidence type="ECO:0000256" key="2">
    <source>
        <dbReference type="ARBA" id="ARBA00005528"/>
    </source>
</evidence>
<dbReference type="AlphaFoldDB" id="A0A2N6PL27"/>
<dbReference type="CDD" id="cd18084">
    <property type="entry name" value="RsmE-like"/>
    <property type="match status" value="1"/>
</dbReference>
<reference evidence="15 16" key="1">
    <citation type="submission" date="2017-09" db="EMBL/GenBank/DDBJ databases">
        <title>Bacterial strain isolated from the female urinary microbiota.</title>
        <authorList>
            <person name="Thomas-White K."/>
            <person name="Kumar N."/>
            <person name="Forster S."/>
            <person name="Putonti C."/>
            <person name="Lawley T."/>
            <person name="Wolfe A.J."/>
        </authorList>
    </citation>
    <scope>NUCLEOTIDE SEQUENCE [LARGE SCALE GENOMIC DNA]</scope>
    <source>
        <strain evidence="15 16">UMB0680</strain>
    </source>
</reference>
<evidence type="ECO:0000256" key="5">
    <source>
        <dbReference type="ARBA" id="ARBA00022490"/>
    </source>
</evidence>
<dbReference type="Gene3D" id="3.40.1280.10">
    <property type="match status" value="1"/>
</dbReference>
<dbReference type="Proteomes" id="UP000235703">
    <property type="component" value="Unassembled WGS sequence"/>
</dbReference>
<evidence type="ECO:0000256" key="3">
    <source>
        <dbReference type="ARBA" id="ARBA00012328"/>
    </source>
</evidence>
<evidence type="ECO:0000256" key="1">
    <source>
        <dbReference type="ARBA" id="ARBA00004496"/>
    </source>
</evidence>
<evidence type="ECO:0000256" key="7">
    <source>
        <dbReference type="ARBA" id="ARBA00022603"/>
    </source>
</evidence>
<proteinExistence type="inferred from homology"/>
<evidence type="ECO:0000313" key="15">
    <source>
        <dbReference type="EMBL" id="PMB99376.1"/>
    </source>
</evidence>
<evidence type="ECO:0000256" key="10">
    <source>
        <dbReference type="ARBA" id="ARBA00025699"/>
    </source>
</evidence>
<dbReference type="NCBIfam" id="TIGR00046">
    <property type="entry name" value="RsmE family RNA methyltransferase"/>
    <property type="match status" value="1"/>
</dbReference>
<gene>
    <name evidence="15" type="ORF">CJ198_02320</name>
</gene>
<keyword evidence="6 12" id="KW-0698">rRNA processing</keyword>
<dbReference type="InterPro" id="IPR029028">
    <property type="entry name" value="Alpha/beta_knot_MTases"/>
</dbReference>
<sequence length="255" mass="26318">MTLPVFIDPDITHPGEHGEVIAPAAVAHHVVTVRRMQAGEELQLSDGAGLRITGTITTAERNDLRIAVTAVQVEPPANPQLVLVQALAKSGRDLAAVEAAVEVGVDAVVPWEAQRSIVKWPAAKAGKSIAKWRHTSVAAAEQSRRAFVPAISELARGTGLADTFTDADAVFVLHETASQPLTAQLRELADSLTAAPGGIERLVLVVGPEGGISDPEIAALTAAGAQTALLGASVLRASTAGPVALGLCQAALSRW</sequence>
<dbReference type="GO" id="GO:0070042">
    <property type="term" value="F:rRNA (uridine-N3-)-methyltransferase activity"/>
    <property type="evidence" value="ECO:0007669"/>
    <property type="project" value="TreeGrafter"/>
</dbReference>
<evidence type="ECO:0000256" key="8">
    <source>
        <dbReference type="ARBA" id="ARBA00022679"/>
    </source>
</evidence>
<evidence type="ECO:0000256" key="9">
    <source>
        <dbReference type="ARBA" id="ARBA00022691"/>
    </source>
</evidence>
<dbReference type="GO" id="GO:0005737">
    <property type="term" value="C:cytoplasm"/>
    <property type="evidence" value="ECO:0007669"/>
    <property type="project" value="UniProtKB-SubCell"/>
</dbReference>
<evidence type="ECO:0000259" key="13">
    <source>
        <dbReference type="Pfam" id="PF04452"/>
    </source>
</evidence>
<comment type="catalytic activity">
    <reaction evidence="11 12">
        <text>uridine(1498) in 16S rRNA + S-adenosyl-L-methionine = N(3)-methyluridine(1498) in 16S rRNA + S-adenosyl-L-homocysteine + H(+)</text>
        <dbReference type="Rhea" id="RHEA:42920"/>
        <dbReference type="Rhea" id="RHEA-COMP:10283"/>
        <dbReference type="Rhea" id="RHEA-COMP:10284"/>
        <dbReference type="ChEBI" id="CHEBI:15378"/>
        <dbReference type="ChEBI" id="CHEBI:57856"/>
        <dbReference type="ChEBI" id="CHEBI:59789"/>
        <dbReference type="ChEBI" id="CHEBI:65315"/>
        <dbReference type="ChEBI" id="CHEBI:74502"/>
        <dbReference type="EC" id="2.1.1.193"/>
    </reaction>
</comment>
<keyword evidence="5 12" id="KW-0963">Cytoplasm</keyword>
<evidence type="ECO:0000256" key="11">
    <source>
        <dbReference type="ARBA" id="ARBA00047944"/>
    </source>
</evidence>
<keyword evidence="16" id="KW-1185">Reference proteome</keyword>
<comment type="function">
    <text evidence="10 12">Specifically methylates the N3 position of the uracil ring of uridine 1498 (m3U1498) in 16S rRNA. Acts on the fully assembled 30S ribosomal subunit.</text>
</comment>
<dbReference type="NCBIfam" id="NF008693">
    <property type="entry name" value="PRK11713.2-3"/>
    <property type="match status" value="1"/>
</dbReference>
<evidence type="ECO:0000256" key="4">
    <source>
        <dbReference type="ARBA" id="ARBA00013673"/>
    </source>
</evidence>
<feature type="domain" description="Ribosomal RNA small subunit methyltransferase E methyltransferase" evidence="13">
    <location>
        <begin position="78"/>
        <end position="248"/>
    </location>
</feature>
<dbReference type="OrthoDB" id="9808126at2"/>
<dbReference type="EC" id="2.1.1.193" evidence="3 12"/>
<dbReference type="Pfam" id="PF20260">
    <property type="entry name" value="PUA_4"/>
    <property type="match status" value="1"/>
</dbReference>
<dbReference type="SUPFAM" id="SSF88697">
    <property type="entry name" value="PUA domain-like"/>
    <property type="match status" value="1"/>
</dbReference>
<feature type="domain" description="Ribosomal RNA small subunit methyltransferase E PUA-like" evidence="14">
    <location>
        <begin position="26"/>
        <end position="66"/>
    </location>
</feature>